<evidence type="ECO:0000313" key="2">
    <source>
        <dbReference type="Proteomes" id="UP000003412"/>
    </source>
</evidence>
<dbReference type="Proteomes" id="UP000003412">
    <property type="component" value="Chromosome"/>
</dbReference>
<feature type="non-terminal residue" evidence="1">
    <location>
        <position position="40"/>
    </location>
</feature>
<organism evidence="1 2">
    <name type="scientific">Listeria marthii FSL S4-120</name>
    <dbReference type="NCBI Taxonomy" id="702457"/>
    <lineage>
        <taxon>Bacteria</taxon>
        <taxon>Bacillati</taxon>
        <taxon>Bacillota</taxon>
        <taxon>Bacilli</taxon>
        <taxon>Bacillales</taxon>
        <taxon>Listeriaceae</taxon>
        <taxon>Listeria</taxon>
    </lineage>
</organism>
<reference evidence="1 2" key="1">
    <citation type="journal article" date="2010" name="Microbiol. Resour. Announc.">
        <title>Comparative genomics of the bacterial genus Listeria: Genome evolution is characterized by limited gene acquisition and limited gene loss.</title>
        <authorList>
            <person name="den Bakker H.C."/>
            <person name="Cummings C.A."/>
            <person name="Ferreira V."/>
            <person name="Vatta P."/>
            <person name="Orsi R.H."/>
            <person name="Degoricija L."/>
            <person name="Barker M."/>
            <person name="Petrauskene O."/>
            <person name="Furtado M.R."/>
            <person name="Wiedmann M."/>
        </authorList>
    </citation>
    <scope>NUCLEOTIDE SEQUENCE [LARGE SCALE GENOMIC DNA]</scope>
    <source>
        <strain evidence="1 2">FSL S4-120</strain>
    </source>
</reference>
<accession>A0ABN0BUD7</accession>
<evidence type="ECO:0000313" key="1">
    <source>
        <dbReference type="EMBL" id="EFR86559.1"/>
    </source>
</evidence>
<proteinExistence type="predicted"/>
<dbReference type="EMBL" id="ADXF01001040">
    <property type="protein sequence ID" value="EFR86559.1"/>
    <property type="molecule type" value="Genomic_DNA"/>
</dbReference>
<protein>
    <submittedName>
        <fullName evidence="1">Uncharacterized protein</fullName>
    </submittedName>
</protein>
<name>A0ABN0BUD7_9LIST</name>
<comment type="caution">
    <text evidence="1">The sequence shown here is derived from an EMBL/GenBank/DDBJ whole genome shotgun (WGS) entry which is preliminary data.</text>
</comment>
<sequence>MYSGFTGPNMSIYLSGVIVAKCMSRGISVLFRTISKYSGP</sequence>
<gene>
    <name evidence="1" type="ORF">NT05LM_3076</name>
</gene>
<keyword evidence="2" id="KW-1185">Reference proteome</keyword>